<protein>
    <recommendedName>
        <fullName evidence="3">DUF1330 domain-containing protein</fullName>
    </recommendedName>
</protein>
<proteinExistence type="predicted"/>
<evidence type="ECO:0000313" key="1">
    <source>
        <dbReference type="EMBL" id="GAA5197299.1"/>
    </source>
</evidence>
<evidence type="ECO:0000313" key="2">
    <source>
        <dbReference type="Proteomes" id="UP001501570"/>
    </source>
</evidence>
<dbReference type="Gene3D" id="3.30.70.100">
    <property type="match status" value="1"/>
</dbReference>
<gene>
    <name evidence="1" type="ORF">GCM10023322_68210</name>
</gene>
<dbReference type="EMBL" id="BAABJQ010000029">
    <property type="protein sequence ID" value="GAA5197299.1"/>
    <property type="molecule type" value="Genomic_DNA"/>
</dbReference>
<dbReference type="Proteomes" id="UP001501570">
    <property type="component" value="Unassembled WGS sequence"/>
</dbReference>
<organism evidence="1 2">
    <name type="scientific">Rugosimonospora acidiphila</name>
    <dbReference type="NCBI Taxonomy" id="556531"/>
    <lineage>
        <taxon>Bacteria</taxon>
        <taxon>Bacillati</taxon>
        <taxon>Actinomycetota</taxon>
        <taxon>Actinomycetes</taxon>
        <taxon>Micromonosporales</taxon>
        <taxon>Micromonosporaceae</taxon>
        <taxon>Rugosimonospora</taxon>
    </lineage>
</organism>
<keyword evidence="2" id="KW-1185">Reference proteome</keyword>
<accession>A0ABP9SLF2</accession>
<name>A0ABP9SLF2_9ACTN</name>
<reference evidence="2" key="1">
    <citation type="journal article" date="2019" name="Int. J. Syst. Evol. Microbiol.">
        <title>The Global Catalogue of Microorganisms (GCM) 10K type strain sequencing project: providing services to taxonomists for standard genome sequencing and annotation.</title>
        <authorList>
            <consortium name="The Broad Institute Genomics Platform"/>
            <consortium name="The Broad Institute Genome Sequencing Center for Infectious Disease"/>
            <person name="Wu L."/>
            <person name="Ma J."/>
        </authorList>
    </citation>
    <scope>NUCLEOTIDE SEQUENCE [LARGE SCALE GENOMIC DNA]</scope>
    <source>
        <strain evidence="2">JCM 18304</strain>
    </source>
</reference>
<dbReference type="RefSeq" id="WP_345636722.1">
    <property type="nucleotide sequence ID" value="NZ_BAABJQ010000029.1"/>
</dbReference>
<evidence type="ECO:0008006" key="3">
    <source>
        <dbReference type="Google" id="ProtNLM"/>
    </source>
</evidence>
<sequence>MSLTLCVMLWSVDGRQDDLAAYEDDVLALLGRHGARLVARVRNAETADDLPSEVQIIDVPSEAALAAYLDDPDRLAMGARREACVSRTELMRARYA</sequence>
<comment type="caution">
    <text evidence="1">The sequence shown here is derived from an EMBL/GenBank/DDBJ whole genome shotgun (WGS) entry which is preliminary data.</text>
</comment>